<dbReference type="EMBL" id="ANNX02000027">
    <property type="protein sequence ID" value="KYC40489.1"/>
    <property type="molecule type" value="Genomic_DNA"/>
</dbReference>
<comment type="caution">
    <text evidence="2">The sequence shown here is derived from an EMBL/GenBank/DDBJ whole genome shotgun (WGS) entry which is preliminary data.</text>
</comment>
<dbReference type="RefSeq" id="WP_017739694.1">
    <property type="nucleotide sequence ID" value="NZ_KQ976354.1"/>
</dbReference>
<sequence>MARLYADEQFPRKVSELLRTMGHDVLTVQEAGNANFGIPDNEVLAFAVGENRTVITLNRQDFIRLHKANPKHAGIIVCTNDTNRLQMATRINEAIIVEEPLASKLIRVVRPVT</sequence>
<feature type="domain" description="DUF5615" evidence="1">
    <location>
        <begin position="3"/>
        <end position="109"/>
    </location>
</feature>
<dbReference type="InterPro" id="IPR041049">
    <property type="entry name" value="DUF5615"/>
</dbReference>
<protein>
    <recommendedName>
        <fullName evidence="1">DUF5615 domain-containing protein</fullName>
    </recommendedName>
</protein>
<accession>A0A139X706</accession>
<evidence type="ECO:0000313" key="2">
    <source>
        <dbReference type="EMBL" id="KYC40489.1"/>
    </source>
</evidence>
<evidence type="ECO:0000313" key="3">
    <source>
        <dbReference type="Proteomes" id="UP000076925"/>
    </source>
</evidence>
<dbReference type="Proteomes" id="UP000076925">
    <property type="component" value="Unassembled WGS sequence"/>
</dbReference>
<evidence type="ECO:0000259" key="1">
    <source>
        <dbReference type="Pfam" id="PF18480"/>
    </source>
</evidence>
<reference evidence="2 3" key="1">
    <citation type="journal article" date="2013" name="Genome Biol. Evol.">
        <title>Genomes of Stigonematalean cyanobacteria (subsection V) and the evolution of oxygenic photosynthesis from prokaryotes to plastids.</title>
        <authorList>
            <person name="Dagan T."/>
            <person name="Roettger M."/>
            <person name="Stucken K."/>
            <person name="Landan G."/>
            <person name="Koch R."/>
            <person name="Major P."/>
            <person name="Gould S.B."/>
            <person name="Goremykin V.V."/>
            <person name="Rippka R."/>
            <person name="Tandeau de Marsac N."/>
            <person name="Gugger M."/>
            <person name="Lockhart P.J."/>
            <person name="Allen J.F."/>
            <person name="Brune I."/>
            <person name="Maus I."/>
            <person name="Puhler A."/>
            <person name="Martin W.F."/>
        </authorList>
    </citation>
    <scope>NUCLEOTIDE SEQUENCE [LARGE SCALE GENOMIC DNA]</scope>
    <source>
        <strain evidence="2 3">PCC 7110</strain>
    </source>
</reference>
<name>A0A139X706_9CYAN</name>
<dbReference type="OrthoDB" id="3216372at2"/>
<dbReference type="Pfam" id="PF18480">
    <property type="entry name" value="DUF5615"/>
    <property type="match status" value="1"/>
</dbReference>
<proteinExistence type="predicted"/>
<organism evidence="2 3">
    <name type="scientific">Scytonema hofmannii PCC 7110</name>
    <dbReference type="NCBI Taxonomy" id="128403"/>
    <lineage>
        <taxon>Bacteria</taxon>
        <taxon>Bacillati</taxon>
        <taxon>Cyanobacteriota</taxon>
        <taxon>Cyanophyceae</taxon>
        <taxon>Nostocales</taxon>
        <taxon>Scytonemataceae</taxon>
        <taxon>Scytonema</taxon>
    </lineage>
</organism>
<dbReference type="STRING" id="128403.WA1_25540"/>
<dbReference type="AlphaFoldDB" id="A0A139X706"/>
<gene>
    <name evidence="2" type="ORF">WA1_25540</name>
</gene>
<keyword evidence="3" id="KW-1185">Reference proteome</keyword>